<gene>
    <name evidence="3" type="ORF">FHS39_003007</name>
</gene>
<dbReference type="Pfam" id="PF10138">
    <property type="entry name" value="vWA-TerF-like"/>
    <property type="match status" value="1"/>
</dbReference>
<dbReference type="RefSeq" id="WP_184349829.1">
    <property type="nucleotide sequence ID" value="NZ_JACHJH010000004.1"/>
</dbReference>
<proteinExistence type="predicted"/>
<feature type="domain" description="VWFA" evidence="2">
    <location>
        <begin position="167"/>
        <end position="350"/>
    </location>
</feature>
<dbReference type="EMBL" id="JACHJH010000004">
    <property type="protein sequence ID" value="MBB4893973.1"/>
    <property type="molecule type" value="Genomic_DNA"/>
</dbReference>
<evidence type="ECO:0000313" key="4">
    <source>
        <dbReference type="Proteomes" id="UP000556084"/>
    </source>
</evidence>
<feature type="compositionally biased region" description="Pro residues" evidence="1">
    <location>
        <begin position="63"/>
        <end position="123"/>
    </location>
</feature>
<dbReference type="InterPro" id="IPR002035">
    <property type="entry name" value="VWF_A"/>
</dbReference>
<evidence type="ECO:0000259" key="2">
    <source>
        <dbReference type="PROSITE" id="PS50234"/>
    </source>
</evidence>
<evidence type="ECO:0000313" key="3">
    <source>
        <dbReference type="EMBL" id="MBB4893973.1"/>
    </source>
</evidence>
<dbReference type="InterPro" id="IPR036465">
    <property type="entry name" value="vWFA_dom_sf"/>
</dbReference>
<evidence type="ECO:0000256" key="1">
    <source>
        <dbReference type="SAM" id="MobiDB-lite"/>
    </source>
</evidence>
<dbReference type="SUPFAM" id="SSF53300">
    <property type="entry name" value="vWA-like"/>
    <property type="match status" value="1"/>
</dbReference>
<keyword evidence="4" id="KW-1185">Reference proteome</keyword>
<organism evidence="3 4">
    <name type="scientific">Streptomyces olivoverticillatus</name>
    <dbReference type="NCBI Taxonomy" id="66427"/>
    <lineage>
        <taxon>Bacteria</taxon>
        <taxon>Bacillati</taxon>
        <taxon>Actinomycetota</taxon>
        <taxon>Actinomycetes</taxon>
        <taxon>Kitasatosporales</taxon>
        <taxon>Streptomycetaceae</taxon>
        <taxon>Streptomyces</taxon>
    </lineage>
</organism>
<name>A0A7W7PM06_9ACTN</name>
<dbReference type="CDD" id="cd00198">
    <property type="entry name" value="vWFA"/>
    <property type="match status" value="1"/>
</dbReference>
<comment type="caution">
    <text evidence="3">The sequence shown here is derived from an EMBL/GenBank/DDBJ whole genome shotgun (WGS) entry which is preliminary data.</text>
</comment>
<dbReference type="AlphaFoldDB" id="A0A7W7PM06"/>
<dbReference type="PROSITE" id="PS50234">
    <property type="entry name" value="VWFA"/>
    <property type="match status" value="1"/>
</dbReference>
<accession>A0A7W7PM06</accession>
<protein>
    <recommendedName>
        <fullName evidence="2">VWFA domain-containing protein</fullName>
    </recommendedName>
</protein>
<feature type="compositionally biased region" description="Basic and acidic residues" evidence="1">
    <location>
        <begin position="53"/>
        <end position="62"/>
    </location>
</feature>
<dbReference type="Gene3D" id="3.40.50.410">
    <property type="entry name" value="von Willebrand factor, type A domain"/>
    <property type="match status" value="1"/>
</dbReference>
<dbReference type="InterPro" id="IPR019303">
    <property type="entry name" value="vWA_TerF_C"/>
</dbReference>
<sequence>MGIRSLLRNAFGRSRTATGRDEPGLPQQNAGPDGTAEPAKAAVTVPAQPTPGSEERIGERIPDPGPLGPIPSPPSPRPEPVPEPEPAPTPMPKPKPVPEPEPVPEPGPDPVPEPAPGPDPEPAPAMAAPAPAVSLEKVQGSAPALVSLYKSAGASLAKQGLAGQRAAVYLVLDRSGSMRPYYKDGTVQHLAEQALGLAANLDDDGVVPVVFFSTDVDGTAELGLDAYEGRIQELHESYGHMGRTNYHWAINAVVDHYKNSGATDPAFVIFQTDGAPYSKPAAEKALCEAAKLPIFWQFVGFGDPEGKGFDFLRKLDELPVPDKRVVDNAGFFHAGKEPRLLADEELYKELMVEFPEWLAEARAAGIVD</sequence>
<dbReference type="Proteomes" id="UP000556084">
    <property type="component" value="Unassembled WGS sequence"/>
</dbReference>
<feature type="region of interest" description="Disordered" evidence="1">
    <location>
        <begin position="1"/>
        <end position="131"/>
    </location>
</feature>
<reference evidence="3 4" key="1">
    <citation type="submission" date="2020-08" db="EMBL/GenBank/DDBJ databases">
        <title>Genomic Encyclopedia of Type Strains, Phase III (KMG-III): the genomes of soil and plant-associated and newly described type strains.</title>
        <authorList>
            <person name="Whitman W."/>
        </authorList>
    </citation>
    <scope>NUCLEOTIDE SEQUENCE [LARGE SCALE GENOMIC DNA]</scope>
    <source>
        <strain evidence="3 4">CECT 3266</strain>
    </source>
</reference>
<dbReference type="SMART" id="SM00327">
    <property type="entry name" value="VWA"/>
    <property type="match status" value="1"/>
</dbReference>